<evidence type="ECO:0000313" key="2">
    <source>
        <dbReference type="EMBL" id="GLO35858.1"/>
    </source>
</evidence>
<dbReference type="AlphaFoldDB" id="A0AA37R9Y3"/>
<evidence type="ECO:0000313" key="3">
    <source>
        <dbReference type="Proteomes" id="UP001161257"/>
    </source>
</evidence>
<dbReference type="EMBL" id="BSKJ01000005">
    <property type="protein sequence ID" value="GLO35858.1"/>
    <property type="molecule type" value="Genomic_DNA"/>
</dbReference>
<evidence type="ECO:0000256" key="1">
    <source>
        <dbReference type="SAM" id="MobiDB-lite"/>
    </source>
</evidence>
<gene>
    <name evidence="2" type="ORF">PPUN14671_26920</name>
</gene>
<accession>A0AA37R9Y3</accession>
<dbReference type="Proteomes" id="UP001161257">
    <property type="component" value="Unassembled WGS sequence"/>
</dbReference>
<name>A0AA37R9Y3_PSEPU</name>
<feature type="region of interest" description="Disordered" evidence="1">
    <location>
        <begin position="47"/>
        <end position="68"/>
    </location>
</feature>
<organism evidence="2 3">
    <name type="scientific">Pseudomonas putida</name>
    <name type="common">Arthrobacter siderocapsulatus</name>
    <dbReference type="NCBI Taxonomy" id="303"/>
    <lineage>
        <taxon>Bacteria</taxon>
        <taxon>Pseudomonadati</taxon>
        <taxon>Pseudomonadota</taxon>
        <taxon>Gammaproteobacteria</taxon>
        <taxon>Pseudomonadales</taxon>
        <taxon>Pseudomonadaceae</taxon>
        <taxon>Pseudomonas</taxon>
    </lineage>
</organism>
<sequence>MQQLAAWYAVGVEDEQLEQLDIGVVGQETGSLLYRCKVHDGFAHGRTGLSRKKRGPVESNGQTMAGFGHNGVSDVSGGRAWRQCHRAQKARMMCTSGFSPARLRAFGSEGRDDGGAIGWTRVMPLILTCGVRLIKAVNGNLYIAVG</sequence>
<reference evidence="2" key="1">
    <citation type="submission" date="2023-01" db="EMBL/GenBank/DDBJ databases">
        <title>Whole-genome sequence of Pseudomonas putida NBRC 14671.</title>
        <authorList>
            <person name="Morohoshi T."/>
            <person name="Someya N."/>
        </authorList>
    </citation>
    <scope>NUCLEOTIDE SEQUENCE</scope>
    <source>
        <strain evidence="2">NBRC 14671</strain>
    </source>
</reference>
<protein>
    <submittedName>
        <fullName evidence="2">Uncharacterized protein</fullName>
    </submittedName>
</protein>
<comment type="caution">
    <text evidence="2">The sequence shown here is derived from an EMBL/GenBank/DDBJ whole genome shotgun (WGS) entry which is preliminary data.</text>
</comment>
<proteinExistence type="predicted"/>